<gene>
    <name evidence="1" type="ORF">METZ01_LOCUS222240</name>
</gene>
<dbReference type="EMBL" id="UINC01053177">
    <property type="protein sequence ID" value="SVB69386.1"/>
    <property type="molecule type" value="Genomic_DNA"/>
</dbReference>
<evidence type="ECO:0000313" key="1">
    <source>
        <dbReference type="EMBL" id="SVB69386.1"/>
    </source>
</evidence>
<protein>
    <submittedName>
        <fullName evidence="1">Uncharacterized protein</fullName>
    </submittedName>
</protein>
<proteinExistence type="predicted"/>
<organism evidence="1">
    <name type="scientific">marine metagenome</name>
    <dbReference type="NCBI Taxonomy" id="408172"/>
    <lineage>
        <taxon>unclassified sequences</taxon>
        <taxon>metagenomes</taxon>
        <taxon>ecological metagenomes</taxon>
    </lineage>
</organism>
<accession>A0A382G251</accession>
<sequence>MIFILNIIIYKKISKTLAIYVFKRKNVDIQDRVHGQNQKKFFCI</sequence>
<name>A0A382G251_9ZZZZ</name>
<reference evidence="1" key="1">
    <citation type="submission" date="2018-05" db="EMBL/GenBank/DDBJ databases">
        <authorList>
            <person name="Lanie J.A."/>
            <person name="Ng W.-L."/>
            <person name="Kazmierczak K.M."/>
            <person name="Andrzejewski T.M."/>
            <person name="Davidsen T.M."/>
            <person name="Wayne K.J."/>
            <person name="Tettelin H."/>
            <person name="Glass J.I."/>
            <person name="Rusch D."/>
            <person name="Podicherti R."/>
            <person name="Tsui H.-C.T."/>
            <person name="Winkler M.E."/>
        </authorList>
    </citation>
    <scope>NUCLEOTIDE SEQUENCE</scope>
</reference>
<dbReference type="AlphaFoldDB" id="A0A382G251"/>